<feature type="domain" description="Fumarate lyase N-terminal" evidence="8">
    <location>
        <begin position="22"/>
        <end position="304"/>
    </location>
</feature>
<dbReference type="InterPro" id="IPR020557">
    <property type="entry name" value="Fumarate_lyase_CS"/>
</dbReference>
<dbReference type="PANTHER" id="PTHR43814:SF1">
    <property type="entry name" value="ARGININOSUCCINATE LYASE"/>
    <property type="match status" value="1"/>
</dbReference>
<dbReference type="Gene3D" id="1.10.40.30">
    <property type="entry name" value="Fumarase/aspartase (C-terminal domain)"/>
    <property type="match status" value="1"/>
</dbReference>
<evidence type="ECO:0000313" key="10">
    <source>
        <dbReference type="EMBL" id="QFU16086.1"/>
    </source>
</evidence>
<comment type="catalytic activity">
    <reaction evidence="1 7">
        <text>2-(N(omega)-L-arginino)succinate = fumarate + L-arginine</text>
        <dbReference type="Rhea" id="RHEA:24020"/>
        <dbReference type="ChEBI" id="CHEBI:29806"/>
        <dbReference type="ChEBI" id="CHEBI:32682"/>
        <dbReference type="ChEBI" id="CHEBI:57472"/>
        <dbReference type="EC" id="4.3.2.1"/>
    </reaction>
</comment>
<dbReference type="EMBL" id="CP045423">
    <property type="protein sequence ID" value="QFU16086.1"/>
    <property type="molecule type" value="Genomic_DNA"/>
</dbReference>
<dbReference type="GO" id="GO:0042450">
    <property type="term" value="P:L-arginine biosynthetic process via ornithine"/>
    <property type="evidence" value="ECO:0007669"/>
    <property type="project" value="UniProtKB-UniRule"/>
</dbReference>
<evidence type="ECO:0000256" key="7">
    <source>
        <dbReference type="HAMAP-Rule" id="MF_00006"/>
    </source>
</evidence>
<comment type="pathway">
    <text evidence="2 7">Amino-acid biosynthesis; L-arginine biosynthesis; L-arginine from L-ornithine and carbamoyl phosphate: step 3/3.</text>
</comment>
<reference evidence="10 11" key="1">
    <citation type="submission" date="2019-10" db="EMBL/GenBank/DDBJ databases">
        <title>Isolation, Identification of Microvirga thermotolerans HR1, a novel thermophilic bacterium and Comparative Genomics of the genus Microvirga.</title>
        <authorList>
            <person name="Li J."/>
            <person name="Zhang W."/>
            <person name="Lin M."/>
            <person name="Wang J."/>
        </authorList>
    </citation>
    <scope>NUCLEOTIDE SEQUENCE [LARGE SCALE GENOMIC DNA]</scope>
    <source>
        <strain evidence="10 11">HR1</strain>
    </source>
</reference>
<dbReference type="InterPro" id="IPR008948">
    <property type="entry name" value="L-Aspartase-like"/>
</dbReference>
<evidence type="ECO:0000256" key="3">
    <source>
        <dbReference type="ARBA" id="ARBA00012338"/>
    </source>
</evidence>
<evidence type="ECO:0000259" key="8">
    <source>
        <dbReference type="Pfam" id="PF00206"/>
    </source>
</evidence>
<dbReference type="Gene3D" id="1.10.275.10">
    <property type="entry name" value="Fumarase/aspartase (N-terminal domain)"/>
    <property type="match status" value="1"/>
</dbReference>
<name>A0A5P9JWS4_9HYPH</name>
<dbReference type="RefSeq" id="WP_152585731.1">
    <property type="nucleotide sequence ID" value="NZ_CP045423.1"/>
</dbReference>
<dbReference type="InterPro" id="IPR024083">
    <property type="entry name" value="Fumarase/histidase_N"/>
</dbReference>
<dbReference type="UniPathway" id="UPA00068">
    <property type="reaction ID" value="UER00114"/>
</dbReference>
<sequence>MTAANVLWASRFRAGPSPELMALSRSDASHFRLAPYDLAASVSHARELVRAGLLTQAEGEAIEAALAALGSEIAAGTLLPADTDEDVHTFLERALTEKLGPLGGKLRAGRSRNDQAANDLKLYLRDRGRRIVLDLLALQEALALQAERHLESVAPGFTHLQPAQPVSFAHQLLAHAQGFARDIARMQDWDRRAARSPLGAAALAGSAIAKQPELSARELGYDGPCENSIDAVGSRDHVAEFLFVAAMMGVNLSRLAEEIFLWSSRQFRWVELDDAFATGSSIMPQKKNADIAELTRGRAARLVGGLGTMLTALKGLPFAYNRDLAEDKRAAFEAVDTLGAVLPAMAGMVRTMRVDVDELRRQATDGFTLATEVADWLARRGVPFSEAHEITGRLVRYCEDRRIGLEDLDEEDLAAVDARLNASVKTGLTPEAAVGARDGYGGTAPRRVAEQLARLRSDFDGQRAWAMCYDGPRY</sequence>
<organism evidence="10 11">
    <name type="scientific">Microvirga thermotolerans</name>
    <dbReference type="NCBI Taxonomy" id="2651334"/>
    <lineage>
        <taxon>Bacteria</taxon>
        <taxon>Pseudomonadati</taxon>
        <taxon>Pseudomonadota</taxon>
        <taxon>Alphaproteobacteria</taxon>
        <taxon>Hyphomicrobiales</taxon>
        <taxon>Methylobacteriaceae</taxon>
        <taxon>Microvirga</taxon>
    </lineage>
</organism>
<dbReference type="HAMAP" id="MF_00006">
    <property type="entry name" value="Arg_succ_lyase"/>
    <property type="match status" value="1"/>
</dbReference>
<evidence type="ECO:0000313" key="11">
    <source>
        <dbReference type="Proteomes" id="UP000325614"/>
    </source>
</evidence>
<dbReference type="KEGG" id="mico:GDR74_07560"/>
<dbReference type="EC" id="4.3.2.1" evidence="3 7"/>
<evidence type="ECO:0000256" key="2">
    <source>
        <dbReference type="ARBA" id="ARBA00004941"/>
    </source>
</evidence>
<dbReference type="Proteomes" id="UP000325614">
    <property type="component" value="Chromosome"/>
</dbReference>
<dbReference type="Pfam" id="PF14698">
    <property type="entry name" value="ASL_C2"/>
    <property type="match status" value="1"/>
</dbReference>
<dbReference type="PRINTS" id="PR00145">
    <property type="entry name" value="ARGSUCLYASE"/>
</dbReference>
<dbReference type="AlphaFoldDB" id="A0A5P9JWS4"/>
<comment type="subcellular location">
    <subcellularLocation>
        <location evidence="7">Cytoplasm</location>
    </subcellularLocation>
</comment>
<dbReference type="PANTHER" id="PTHR43814">
    <property type="entry name" value="ARGININOSUCCINATE LYASE"/>
    <property type="match status" value="1"/>
</dbReference>
<dbReference type="InterPro" id="IPR009049">
    <property type="entry name" value="Argininosuccinate_lyase"/>
</dbReference>
<evidence type="ECO:0000256" key="5">
    <source>
        <dbReference type="ARBA" id="ARBA00022605"/>
    </source>
</evidence>
<keyword evidence="4 7" id="KW-0055">Arginine biosynthesis</keyword>
<dbReference type="GO" id="GO:0004056">
    <property type="term" value="F:argininosuccinate lyase activity"/>
    <property type="evidence" value="ECO:0007669"/>
    <property type="project" value="UniProtKB-UniRule"/>
</dbReference>
<feature type="domain" description="Argininosuccinate lyase C-terminal" evidence="9">
    <location>
        <begin position="367"/>
        <end position="434"/>
    </location>
</feature>
<keyword evidence="11" id="KW-1185">Reference proteome</keyword>
<dbReference type="Pfam" id="PF00206">
    <property type="entry name" value="Lyase_1"/>
    <property type="match status" value="1"/>
</dbReference>
<dbReference type="SUPFAM" id="SSF48557">
    <property type="entry name" value="L-aspartase-like"/>
    <property type="match status" value="1"/>
</dbReference>
<comment type="similarity">
    <text evidence="7">Belongs to the lyase 1 family. Argininosuccinate lyase subfamily.</text>
</comment>
<dbReference type="CDD" id="cd01359">
    <property type="entry name" value="Argininosuccinate_lyase"/>
    <property type="match status" value="1"/>
</dbReference>
<gene>
    <name evidence="7 10" type="primary">argH</name>
    <name evidence="10" type="ORF">GDR74_07560</name>
</gene>
<dbReference type="InterPro" id="IPR022761">
    <property type="entry name" value="Fumarate_lyase_N"/>
</dbReference>
<accession>A0A5P9JWS4</accession>
<dbReference type="FunFam" id="1.20.200.10:FF:000015">
    <property type="entry name" value="argininosuccinate lyase isoform X2"/>
    <property type="match status" value="1"/>
</dbReference>
<evidence type="ECO:0000256" key="1">
    <source>
        <dbReference type="ARBA" id="ARBA00000985"/>
    </source>
</evidence>
<dbReference type="FunFam" id="1.10.40.30:FF:000001">
    <property type="entry name" value="Argininosuccinate lyase"/>
    <property type="match status" value="1"/>
</dbReference>
<evidence type="ECO:0000259" key="9">
    <source>
        <dbReference type="Pfam" id="PF14698"/>
    </source>
</evidence>
<dbReference type="InterPro" id="IPR029419">
    <property type="entry name" value="Arg_succ_lyase_C"/>
</dbReference>
<dbReference type="NCBIfam" id="TIGR00838">
    <property type="entry name" value="argH"/>
    <property type="match status" value="1"/>
</dbReference>
<dbReference type="PROSITE" id="PS00163">
    <property type="entry name" value="FUMARATE_LYASES"/>
    <property type="match status" value="1"/>
</dbReference>
<dbReference type="Gene3D" id="1.20.200.10">
    <property type="entry name" value="Fumarase/aspartase (Central domain)"/>
    <property type="match status" value="1"/>
</dbReference>
<keyword evidence="5 7" id="KW-0028">Amino-acid biosynthesis</keyword>
<evidence type="ECO:0000256" key="6">
    <source>
        <dbReference type="ARBA" id="ARBA00023239"/>
    </source>
</evidence>
<keyword evidence="6 7" id="KW-0456">Lyase</keyword>
<dbReference type="PRINTS" id="PR00149">
    <property type="entry name" value="FUMRATELYASE"/>
</dbReference>
<dbReference type="GO" id="GO:0005829">
    <property type="term" value="C:cytosol"/>
    <property type="evidence" value="ECO:0007669"/>
    <property type="project" value="TreeGrafter"/>
</dbReference>
<proteinExistence type="inferred from homology"/>
<keyword evidence="7" id="KW-0963">Cytoplasm</keyword>
<protein>
    <recommendedName>
        <fullName evidence="3 7">Argininosuccinate lyase</fullName>
        <shortName evidence="7">ASAL</shortName>
        <ecNumber evidence="3 7">4.3.2.1</ecNumber>
    </recommendedName>
    <alternativeName>
        <fullName evidence="7">Arginosuccinase</fullName>
    </alternativeName>
</protein>
<dbReference type="InterPro" id="IPR000362">
    <property type="entry name" value="Fumarate_lyase_fam"/>
</dbReference>
<evidence type="ECO:0000256" key="4">
    <source>
        <dbReference type="ARBA" id="ARBA00022571"/>
    </source>
</evidence>